<evidence type="ECO:0000313" key="2">
    <source>
        <dbReference type="Proteomes" id="UP001447188"/>
    </source>
</evidence>
<dbReference type="CDD" id="cd09917">
    <property type="entry name" value="F-box_SF"/>
    <property type="match status" value="1"/>
</dbReference>
<dbReference type="SUPFAM" id="SSF81383">
    <property type="entry name" value="F-box domain"/>
    <property type="match status" value="1"/>
</dbReference>
<proteinExistence type="predicted"/>
<dbReference type="Proteomes" id="UP001447188">
    <property type="component" value="Unassembled WGS sequence"/>
</dbReference>
<dbReference type="InterPro" id="IPR036047">
    <property type="entry name" value="F-box-like_dom_sf"/>
</dbReference>
<evidence type="ECO:0000313" key="1">
    <source>
        <dbReference type="EMBL" id="KAL0630878.1"/>
    </source>
</evidence>
<dbReference type="EMBL" id="JBBBZM010000352">
    <property type="protein sequence ID" value="KAL0630878.1"/>
    <property type="molecule type" value="Genomic_DNA"/>
</dbReference>
<name>A0ABR3G4Y4_9PEZI</name>
<sequence length="67" mass="7127">MSTAETFPSEIFADIFSFLGSADLGSMSRVSHAVTGILYSTVQLKNAGMSTPPLQIVHTLPSSLVLR</sequence>
<protein>
    <recommendedName>
        <fullName evidence="3">F-box domain-containing protein</fullName>
    </recommendedName>
</protein>
<evidence type="ECO:0008006" key="3">
    <source>
        <dbReference type="Google" id="ProtNLM"/>
    </source>
</evidence>
<accession>A0ABR3G4Y4</accession>
<reference evidence="1 2" key="1">
    <citation type="submission" date="2024-02" db="EMBL/GenBank/DDBJ databases">
        <title>Discinaceae phylogenomics.</title>
        <authorList>
            <person name="Dirks A.C."/>
            <person name="James T.Y."/>
        </authorList>
    </citation>
    <scope>NUCLEOTIDE SEQUENCE [LARGE SCALE GENOMIC DNA]</scope>
    <source>
        <strain evidence="1 2">ACD0624</strain>
    </source>
</reference>
<comment type="caution">
    <text evidence="1">The sequence shown here is derived from an EMBL/GenBank/DDBJ whole genome shotgun (WGS) entry which is preliminary data.</text>
</comment>
<keyword evidence="2" id="KW-1185">Reference proteome</keyword>
<gene>
    <name evidence="1" type="ORF">Q9L58_010271</name>
</gene>
<feature type="non-terminal residue" evidence="1">
    <location>
        <position position="67"/>
    </location>
</feature>
<organism evidence="1 2">
    <name type="scientific">Discina gigas</name>
    <dbReference type="NCBI Taxonomy" id="1032678"/>
    <lineage>
        <taxon>Eukaryota</taxon>
        <taxon>Fungi</taxon>
        <taxon>Dikarya</taxon>
        <taxon>Ascomycota</taxon>
        <taxon>Pezizomycotina</taxon>
        <taxon>Pezizomycetes</taxon>
        <taxon>Pezizales</taxon>
        <taxon>Discinaceae</taxon>
        <taxon>Discina</taxon>
    </lineage>
</organism>